<reference evidence="9 10" key="1">
    <citation type="journal article" date="2023" name="Elife">
        <title>Identification of key yeast species and microbe-microbe interactions impacting larval growth of Drosophila in the wild.</title>
        <authorList>
            <person name="Mure A."/>
            <person name="Sugiura Y."/>
            <person name="Maeda R."/>
            <person name="Honda K."/>
            <person name="Sakurai N."/>
            <person name="Takahashi Y."/>
            <person name="Watada M."/>
            <person name="Katoh T."/>
            <person name="Gotoh A."/>
            <person name="Gotoh Y."/>
            <person name="Taniguchi I."/>
            <person name="Nakamura K."/>
            <person name="Hayashi T."/>
            <person name="Katayama T."/>
            <person name="Uemura T."/>
            <person name="Hattori Y."/>
        </authorList>
    </citation>
    <scope>NUCLEOTIDE SEQUENCE [LARGE SCALE GENOMIC DNA]</scope>
    <source>
        <strain evidence="9 10">SC-9</strain>
    </source>
</reference>
<dbReference type="GeneID" id="90071542"/>
<dbReference type="Pfam" id="PF01546">
    <property type="entry name" value="Peptidase_M20"/>
    <property type="match status" value="1"/>
</dbReference>
<evidence type="ECO:0000313" key="9">
    <source>
        <dbReference type="EMBL" id="GMM33563.1"/>
    </source>
</evidence>
<evidence type="ECO:0000256" key="6">
    <source>
        <dbReference type="PIRSR" id="PIRSR037217-1"/>
    </source>
</evidence>
<evidence type="ECO:0000313" key="10">
    <source>
        <dbReference type="Proteomes" id="UP001360560"/>
    </source>
</evidence>
<feature type="binding site" evidence="7">
    <location>
        <position position="274"/>
    </location>
    <ligand>
        <name>Zn(2+)</name>
        <dbReference type="ChEBI" id="CHEBI:29105"/>
        <label>2</label>
    </ligand>
</feature>
<accession>A0AAV5QFQ1</accession>
<dbReference type="InterPro" id="IPR017141">
    <property type="entry name" value="Pept_M20_carboxypep"/>
</dbReference>
<dbReference type="SUPFAM" id="SSF55031">
    <property type="entry name" value="Bacterial exopeptidase dimerisation domain"/>
    <property type="match status" value="1"/>
</dbReference>
<dbReference type="GO" id="GO:0004181">
    <property type="term" value="F:metallocarboxypeptidase activity"/>
    <property type="evidence" value="ECO:0007669"/>
    <property type="project" value="InterPro"/>
</dbReference>
<evidence type="ECO:0000256" key="7">
    <source>
        <dbReference type="PIRSR" id="PIRSR037217-2"/>
    </source>
</evidence>
<dbReference type="AlphaFoldDB" id="A0AAV5QFQ1"/>
<organism evidence="9 10">
    <name type="scientific">Saccharomycopsis crataegensis</name>
    <dbReference type="NCBI Taxonomy" id="43959"/>
    <lineage>
        <taxon>Eukaryota</taxon>
        <taxon>Fungi</taxon>
        <taxon>Dikarya</taxon>
        <taxon>Ascomycota</taxon>
        <taxon>Saccharomycotina</taxon>
        <taxon>Saccharomycetes</taxon>
        <taxon>Saccharomycopsidaceae</taxon>
        <taxon>Saccharomycopsis</taxon>
    </lineage>
</organism>
<keyword evidence="4" id="KW-0378">Hydrolase</keyword>
<keyword evidence="2" id="KW-0645">Protease</keyword>
<feature type="active site" evidence="6">
    <location>
        <position position="178"/>
    </location>
</feature>
<dbReference type="InterPro" id="IPR011650">
    <property type="entry name" value="Peptidase_M20_dimer"/>
</dbReference>
<dbReference type="PANTHER" id="PTHR45962">
    <property type="entry name" value="N-FATTY-ACYL-AMINO ACID SYNTHASE/HYDROLASE PM20D1"/>
    <property type="match status" value="1"/>
</dbReference>
<feature type="active site" description="Proton acceptor" evidence="6">
    <location>
        <position position="245"/>
    </location>
</feature>
<dbReference type="GO" id="GO:0051603">
    <property type="term" value="P:proteolysis involved in protein catabolic process"/>
    <property type="evidence" value="ECO:0007669"/>
    <property type="project" value="TreeGrafter"/>
</dbReference>
<gene>
    <name evidence="9" type="ORF">DASC09_008880</name>
</gene>
<feature type="binding site" evidence="7">
    <location>
        <position position="211"/>
    </location>
    <ligand>
        <name>Zn(2+)</name>
        <dbReference type="ChEBI" id="CHEBI:29105"/>
        <label>1</label>
    </ligand>
</feature>
<dbReference type="InterPro" id="IPR047177">
    <property type="entry name" value="Pept_M20A"/>
</dbReference>
<sequence length="591" mass="65729">MDKQELPTSVAPPGGISKPTRLTPIVTKILSASCILASLFLFFSSSKVHDFKYSTNSFPIFEFADDSLCPVSTKVVPENYDALENTINTILHDKTFRNASAAKLGGAVKIPTEVTEEWRDIYGEHFKPFGDLHQYLADTFPKVHANLKLDKVNTYGLVYTWEGSDSDLKPILLTAHQDVVPVEWATEDKWSYHPYSGYYDGEFVWGRGSSDCKNLLVGLLETMELLLEEGYQPNRTLVLGFGYDEEAMGDLGAEQIAGFLEDRYGKDSFYAVIDEGNSGFFKTEDVFLAIIATGEKGYVDSHITLRTPGGHSSVPPDHTSIGILSQLVNEIEDTPFEPILSNINPHFGYLQCFASHSNNIDKSLKSNILKAGMDSEANAAIVKFLHEDIATRYYIQTSQAIDIIQGGIKSNALPESVTIVVNSRISVDSNVEETVDKLTTNVLKVAEEFDLGVVVDEKIIRPITDNGYFNYTATAPLEAAPSTPWSGDVWDTFTGSLRFFYEDVMYSDQFDGKPVISTPGMSTGNTDTKSYWNLTSNIYRYMPGEMQDDAEMSGGIHSVNENASMEAHLNVIAFYYLYLRNIDVSTHFDKQ</sequence>
<feature type="binding site" evidence="7">
    <location>
        <position position="211"/>
    </location>
    <ligand>
        <name>Zn(2+)</name>
        <dbReference type="ChEBI" id="CHEBI:29105"/>
        <label>2</label>
    </ligand>
</feature>
<feature type="domain" description="Peptidase M20 dimerisation" evidence="8">
    <location>
        <begin position="293"/>
        <end position="447"/>
    </location>
</feature>
<dbReference type="InterPro" id="IPR036264">
    <property type="entry name" value="Bact_exopeptidase_dim_dom"/>
</dbReference>
<evidence type="ECO:0000259" key="8">
    <source>
        <dbReference type="Pfam" id="PF07687"/>
    </source>
</evidence>
<protein>
    <recommendedName>
        <fullName evidence="8">Peptidase M20 dimerisation domain-containing protein</fullName>
    </recommendedName>
</protein>
<dbReference type="PROSITE" id="PS00758">
    <property type="entry name" value="ARGE_DAPE_CPG2_1"/>
    <property type="match status" value="1"/>
</dbReference>
<evidence type="ECO:0000256" key="3">
    <source>
        <dbReference type="ARBA" id="ARBA00022723"/>
    </source>
</evidence>
<dbReference type="PANTHER" id="PTHR45962:SF1">
    <property type="entry name" value="N-FATTY-ACYL-AMINO ACID SYNTHASE_HYDROLASE PM20D1"/>
    <property type="match status" value="1"/>
</dbReference>
<name>A0AAV5QFQ1_9ASCO</name>
<keyword evidence="3 7" id="KW-0479">Metal-binding</keyword>
<keyword evidence="5 7" id="KW-0862">Zinc</keyword>
<dbReference type="Gene3D" id="3.40.630.10">
    <property type="entry name" value="Zn peptidases"/>
    <property type="match status" value="1"/>
</dbReference>
<dbReference type="EMBL" id="BTFZ01000002">
    <property type="protein sequence ID" value="GMM33563.1"/>
    <property type="molecule type" value="Genomic_DNA"/>
</dbReference>
<dbReference type="GO" id="GO:0000328">
    <property type="term" value="C:fungal-type vacuole lumen"/>
    <property type="evidence" value="ECO:0007669"/>
    <property type="project" value="TreeGrafter"/>
</dbReference>
<dbReference type="Pfam" id="PF07687">
    <property type="entry name" value="M20_dimer"/>
    <property type="match status" value="1"/>
</dbReference>
<dbReference type="FunFam" id="3.40.630.10:FF:000027">
    <property type="entry name" value="N-fatty-acyl-amino acid synthase/hydrolase PM20D1"/>
    <property type="match status" value="1"/>
</dbReference>
<dbReference type="PIRSF" id="PIRSF037217">
    <property type="entry name" value="Carboxypeptidase_S"/>
    <property type="match status" value="1"/>
</dbReference>
<evidence type="ECO:0000256" key="2">
    <source>
        <dbReference type="ARBA" id="ARBA00022670"/>
    </source>
</evidence>
<evidence type="ECO:0000256" key="1">
    <source>
        <dbReference type="ARBA" id="ARBA00006247"/>
    </source>
</evidence>
<feature type="binding site" evidence="7">
    <location>
        <position position="176"/>
    </location>
    <ligand>
        <name>Zn(2+)</name>
        <dbReference type="ChEBI" id="CHEBI:29105"/>
        <label>2</label>
    </ligand>
</feature>
<keyword evidence="10" id="KW-1185">Reference proteome</keyword>
<comment type="caution">
    <text evidence="9">The sequence shown here is derived from an EMBL/GenBank/DDBJ whole genome shotgun (WGS) entry which is preliminary data.</text>
</comment>
<evidence type="ECO:0000256" key="4">
    <source>
        <dbReference type="ARBA" id="ARBA00022801"/>
    </source>
</evidence>
<dbReference type="SUPFAM" id="SSF53187">
    <property type="entry name" value="Zn-dependent exopeptidases"/>
    <property type="match status" value="1"/>
</dbReference>
<evidence type="ECO:0000256" key="5">
    <source>
        <dbReference type="ARBA" id="ARBA00022833"/>
    </source>
</evidence>
<dbReference type="GO" id="GO:0046872">
    <property type="term" value="F:metal ion binding"/>
    <property type="evidence" value="ECO:0007669"/>
    <property type="project" value="UniProtKB-KW"/>
</dbReference>
<proteinExistence type="inferred from homology"/>
<dbReference type="Gene3D" id="3.30.70.360">
    <property type="match status" value="1"/>
</dbReference>
<dbReference type="Proteomes" id="UP001360560">
    <property type="component" value="Unassembled WGS sequence"/>
</dbReference>
<dbReference type="RefSeq" id="XP_064850563.1">
    <property type="nucleotide sequence ID" value="XM_064994491.1"/>
</dbReference>
<dbReference type="InterPro" id="IPR002933">
    <property type="entry name" value="Peptidase_M20"/>
</dbReference>
<comment type="similarity">
    <text evidence="1">Belongs to the peptidase M20A family.</text>
</comment>
<feature type="binding site" evidence="7">
    <location>
        <position position="246"/>
    </location>
    <ligand>
        <name>Zn(2+)</name>
        <dbReference type="ChEBI" id="CHEBI:29105"/>
        <label>1</label>
    </ligand>
</feature>
<feature type="binding site" evidence="7">
    <location>
        <position position="557"/>
    </location>
    <ligand>
        <name>Zn(2+)</name>
        <dbReference type="ChEBI" id="CHEBI:29105"/>
        <label>1</label>
    </ligand>
</feature>
<dbReference type="CDD" id="cd05674">
    <property type="entry name" value="M20_yscS"/>
    <property type="match status" value="1"/>
</dbReference>
<dbReference type="InterPro" id="IPR001261">
    <property type="entry name" value="ArgE/DapE_CS"/>
</dbReference>